<gene>
    <name evidence="2" type="ordered locus">Trebr_0106</name>
</gene>
<sequence>MSKKKTETQTIVWKETVTIENSQEKTQELLNAFNTSKEIALDMSELENIDVTGVQLIIAAQKEAIRKKTVFKIIGTIPPAIASYFTCIGIPVDTIRGGEQFSSNILNPISAGDNNA</sequence>
<organism evidence="2 3">
    <name type="scientific">Treponema brennaborense (strain DSM 12168 / CIP 105900 / DD5/3)</name>
    <dbReference type="NCBI Taxonomy" id="906968"/>
    <lineage>
        <taxon>Bacteria</taxon>
        <taxon>Pseudomonadati</taxon>
        <taxon>Spirochaetota</taxon>
        <taxon>Spirochaetia</taxon>
        <taxon>Spirochaetales</taxon>
        <taxon>Treponemataceae</taxon>
        <taxon>Treponema</taxon>
    </lineage>
</organism>
<reference evidence="3" key="1">
    <citation type="submission" date="2011-04" db="EMBL/GenBank/DDBJ databases">
        <title>The complete genome of Treponema brennaborense DSM 12168.</title>
        <authorList>
            <person name="Lucas S."/>
            <person name="Han J."/>
            <person name="Lapidus A."/>
            <person name="Bruce D."/>
            <person name="Goodwin L."/>
            <person name="Pitluck S."/>
            <person name="Peters L."/>
            <person name="Kyrpides N."/>
            <person name="Mavromatis K."/>
            <person name="Ivanova N."/>
            <person name="Mikhailova N."/>
            <person name="Pagani I."/>
            <person name="Teshima H."/>
            <person name="Detter J.C."/>
            <person name="Tapia R."/>
            <person name="Han C."/>
            <person name="Land M."/>
            <person name="Hauser L."/>
            <person name="Markowitz V."/>
            <person name="Cheng J.-F."/>
            <person name="Hugenholtz P."/>
            <person name="Woyke T."/>
            <person name="Wu D."/>
            <person name="Gronow S."/>
            <person name="Wellnitz S."/>
            <person name="Brambilla E."/>
            <person name="Klenk H.-P."/>
            <person name="Eisen J.A."/>
        </authorList>
    </citation>
    <scope>NUCLEOTIDE SEQUENCE [LARGE SCALE GENOMIC DNA]</scope>
    <source>
        <strain evidence="3">DSM 12168 / CIP 105900 / DD5/3</strain>
    </source>
</reference>
<evidence type="ECO:0000259" key="1">
    <source>
        <dbReference type="PROSITE" id="PS50801"/>
    </source>
</evidence>
<proteinExistence type="predicted"/>
<dbReference type="Proteomes" id="UP000006546">
    <property type="component" value="Chromosome"/>
</dbReference>
<dbReference type="InterPro" id="IPR058548">
    <property type="entry name" value="MlaB-like_STAS"/>
</dbReference>
<dbReference type="Pfam" id="PF13466">
    <property type="entry name" value="STAS_2"/>
    <property type="match status" value="1"/>
</dbReference>
<dbReference type="EMBL" id="CP002696">
    <property type="protein sequence ID" value="AEE15560.1"/>
    <property type="molecule type" value="Genomic_DNA"/>
</dbReference>
<dbReference type="InterPro" id="IPR002645">
    <property type="entry name" value="STAS_dom"/>
</dbReference>
<dbReference type="SUPFAM" id="SSF52091">
    <property type="entry name" value="SpoIIaa-like"/>
    <property type="match status" value="1"/>
</dbReference>
<keyword evidence="3" id="KW-1185">Reference proteome</keyword>
<feature type="domain" description="STAS" evidence="1">
    <location>
        <begin position="1"/>
        <end position="90"/>
    </location>
</feature>
<dbReference type="AlphaFoldDB" id="F4LKU9"/>
<dbReference type="HOGENOM" id="CLU_2095808_0_0_12"/>
<dbReference type="InterPro" id="IPR036513">
    <property type="entry name" value="STAS_dom_sf"/>
</dbReference>
<dbReference type="Gene3D" id="3.30.750.24">
    <property type="entry name" value="STAS domain"/>
    <property type="match status" value="1"/>
</dbReference>
<dbReference type="KEGG" id="tbe:Trebr_0106"/>
<evidence type="ECO:0000313" key="2">
    <source>
        <dbReference type="EMBL" id="AEE15560.1"/>
    </source>
</evidence>
<accession>F4LKU9</accession>
<dbReference type="PANTHER" id="PTHR35849">
    <property type="entry name" value="BLR2341 PROTEIN"/>
    <property type="match status" value="1"/>
</dbReference>
<dbReference type="InterPro" id="IPR052746">
    <property type="entry name" value="MlaB_ABC_Transporter"/>
</dbReference>
<dbReference type="PROSITE" id="PS50801">
    <property type="entry name" value="STAS"/>
    <property type="match status" value="1"/>
</dbReference>
<dbReference type="eggNOG" id="ENOG5030V33">
    <property type="taxonomic scope" value="Bacteria"/>
</dbReference>
<dbReference type="PANTHER" id="PTHR35849:SF2">
    <property type="entry name" value="BLR2341 PROTEIN"/>
    <property type="match status" value="1"/>
</dbReference>
<name>F4LKU9_TREBD</name>
<protein>
    <recommendedName>
        <fullName evidence="1">STAS domain-containing protein</fullName>
    </recommendedName>
</protein>
<evidence type="ECO:0000313" key="3">
    <source>
        <dbReference type="Proteomes" id="UP000006546"/>
    </source>
</evidence>
<dbReference type="RefSeq" id="WP_013757280.1">
    <property type="nucleotide sequence ID" value="NC_015500.1"/>
</dbReference>
<dbReference type="STRING" id="906968.Trebr_0106"/>